<evidence type="ECO:0000256" key="18">
    <source>
        <dbReference type="SAM" id="MobiDB-lite"/>
    </source>
</evidence>
<dbReference type="GO" id="GO:0016925">
    <property type="term" value="P:protein sumoylation"/>
    <property type="evidence" value="ECO:0007669"/>
    <property type="project" value="UniProtKB-UniRule"/>
</dbReference>
<keyword evidence="6 12" id="KW-0547">Nucleotide-binding</keyword>
<feature type="compositionally biased region" description="Acidic residues" evidence="18">
    <location>
        <begin position="582"/>
        <end position="597"/>
    </location>
</feature>
<dbReference type="InterPro" id="IPR028077">
    <property type="entry name" value="UAE_UbL_dom"/>
</dbReference>
<dbReference type="Pfam" id="PF14732">
    <property type="entry name" value="UAE_UbL"/>
    <property type="match status" value="1"/>
</dbReference>
<comment type="subcellular location">
    <subcellularLocation>
        <location evidence="1 12">Nucleus</location>
    </subcellularLocation>
</comment>
<dbReference type="EC" id="2.3.2.-" evidence="12"/>
<feature type="compositionally biased region" description="Basic and acidic residues" evidence="18">
    <location>
        <begin position="622"/>
        <end position="638"/>
    </location>
</feature>
<accession>A0A9N7U537</accession>
<evidence type="ECO:0000256" key="16">
    <source>
        <dbReference type="PIRSR" id="PIRSR039133-4"/>
    </source>
</evidence>
<dbReference type="Gene3D" id="3.50.50.80">
    <property type="entry name" value="Ubiquitin-activating enzyme E1, inactive adenylation domain, subdomain 1"/>
    <property type="match status" value="1"/>
</dbReference>
<dbReference type="PROSITE" id="PS00865">
    <property type="entry name" value="UBIQUITIN_ACTIVAT_2"/>
    <property type="match status" value="1"/>
</dbReference>
<keyword evidence="9 12" id="KW-0067">ATP-binding</keyword>
<feature type="region of interest" description="Disordered" evidence="18">
    <location>
        <begin position="545"/>
        <end position="638"/>
    </location>
</feature>
<dbReference type="FunFam" id="3.40.50.720:FF:000618">
    <property type="entry name" value="SUMO-activating enzyme subunit 2"/>
    <property type="match status" value="1"/>
</dbReference>
<dbReference type="AlphaFoldDB" id="A0A9N7U537"/>
<keyword evidence="12" id="KW-0832">Ubl conjugation</keyword>
<feature type="binding site" evidence="14">
    <location>
        <begin position="118"/>
        <end position="123"/>
    </location>
    <ligand>
        <name>ATP</name>
        <dbReference type="ChEBI" id="CHEBI:30616"/>
    </ligand>
</feature>
<comment type="similarity">
    <text evidence="3 12">Belongs to the ubiquitin-activating E1 family.</text>
</comment>
<feature type="domain" description="SUMO-activating enzyme subunit 2 C-terminal" evidence="21">
    <location>
        <begin position="545"/>
        <end position="628"/>
    </location>
</feature>
<feature type="cross-link" description="Glycyl lysine isopeptide (Lys-Gly) (interchain with G-Cter in SUMO)" evidence="16">
    <location>
        <position position="191"/>
    </location>
</feature>
<evidence type="ECO:0000256" key="10">
    <source>
        <dbReference type="ARBA" id="ARBA00023242"/>
    </source>
</evidence>
<dbReference type="InterPro" id="IPR045886">
    <property type="entry name" value="ThiF/MoeB/HesA"/>
</dbReference>
<evidence type="ECO:0000256" key="12">
    <source>
        <dbReference type="PIRNR" id="PIRNR039133"/>
    </source>
</evidence>
<evidence type="ECO:0000256" key="6">
    <source>
        <dbReference type="ARBA" id="ARBA00022741"/>
    </source>
</evidence>
<dbReference type="CDD" id="cd01489">
    <property type="entry name" value="Uba2_SUMO"/>
    <property type="match status" value="1"/>
</dbReference>
<dbReference type="PANTHER" id="PTHR10953:SF5">
    <property type="entry name" value="SUMO-ACTIVATING ENZYME SUBUNIT 2"/>
    <property type="match status" value="1"/>
</dbReference>
<reference evidence="22" key="1">
    <citation type="submission" date="2020-03" db="EMBL/GenBank/DDBJ databases">
        <authorList>
            <person name="Weist P."/>
        </authorList>
    </citation>
    <scope>NUCLEOTIDE SEQUENCE</scope>
</reference>
<feature type="cross-link" description="Glycyl lysine isopeptide (Lys-Gly) (interchain with G-Cter in SUMO)" evidence="16">
    <location>
        <position position="258"/>
    </location>
</feature>
<feature type="binding site" evidence="14">
    <location>
        <begin position="25"/>
        <end position="30"/>
    </location>
    <ligand>
        <name>ATP</name>
        <dbReference type="ChEBI" id="CHEBI:30616"/>
    </ligand>
</feature>
<dbReference type="GO" id="GO:0016740">
    <property type="term" value="F:transferase activity"/>
    <property type="evidence" value="ECO:0007669"/>
    <property type="project" value="UniProtKB-KW"/>
</dbReference>
<keyword evidence="7 12" id="KW-0833">Ubl conjugation pathway</keyword>
<evidence type="ECO:0000256" key="17">
    <source>
        <dbReference type="PROSITE-ProRule" id="PRU10132"/>
    </source>
</evidence>
<feature type="binding site" evidence="15">
    <location>
        <position position="159"/>
    </location>
    <ligand>
        <name>Zn(2+)</name>
        <dbReference type="ChEBI" id="CHEBI:29105"/>
    </ligand>
</feature>
<feature type="compositionally biased region" description="Polar residues" evidence="18">
    <location>
        <begin position="562"/>
        <end position="578"/>
    </location>
</feature>
<dbReference type="InterPro" id="IPR042449">
    <property type="entry name" value="Ub-E1_IAD_1"/>
</dbReference>
<dbReference type="Pfam" id="PF00899">
    <property type="entry name" value="ThiF"/>
    <property type="match status" value="1"/>
</dbReference>
<dbReference type="PANTHER" id="PTHR10953">
    <property type="entry name" value="UBIQUITIN-ACTIVATING ENZYME E1"/>
    <property type="match status" value="1"/>
</dbReference>
<dbReference type="FunFam" id="3.10.290.20:FF:000002">
    <property type="entry name" value="SUMO-activating enzyme subunit 2"/>
    <property type="match status" value="1"/>
</dbReference>
<feature type="cross-link" description="Glycyl lysine isopeptide (Lys-Gly) (interchain with G-Cter in SUMO1); alternate" evidence="16">
    <location>
        <position position="237"/>
    </location>
</feature>
<dbReference type="FunFam" id="1.10.10.520:FF:000002">
    <property type="entry name" value="SUMO-activating enzyme subunit 2"/>
    <property type="match status" value="1"/>
</dbReference>
<evidence type="ECO:0000313" key="22">
    <source>
        <dbReference type="EMBL" id="CAB1425184.1"/>
    </source>
</evidence>
<dbReference type="Proteomes" id="UP001153269">
    <property type="component" value="Unassembled WGS sequence"/>
</dbReference>
<feature type="cross-link" description="Glycyl lysine isopeptide (Lys-Gly) (interchain with G-Cter in SUMO1)" evidence="16">
    <location>
        <position position="416"/>
    </location>
</feature>
<evidence type="ECO:0000256" key="2">
    <source>
        <dbReference type="ARBA" id="ARBA00004718"/>
    </source>
</evidence>
<evidence type="ECO:0000256" key="11">
    <source>
        <dbReference type="ARBA" id="ARBA00026003"/>
    </source>
</evidence>
<evidence type="ECO:0000256" key="9">
    <source>
        <dbReference type="ARBA" id="ARBA00022840"/>
    </source>
</evidence>
<organism evidence="22 23">
    <name type="scientific">Pleuronectes platessa</name>
    <name type="common">European plaice</name>
    <dbReference type="NCBI Taxonomy" id="8262"/>
    <lineage>
        <taxon>Eukaryota</taxon>
        <taxon>Metazoa</taxon>
        <taxon>Chordata</taxon>
        <taxon>Craniata</taxon>
        <taxon>Vertebrata</taxon>
        <taxon>Euteleostomi</taxon>
        <taxon>Actinopterygii</taxon>
        <taxon>Neopterygii</taxon>
        <taxon>Teleostei</taxon>
        <taxon>Neoteleostei</taxon>
        <taxon>Acanthomorphata</taxon>
        <taxon>Carangaria</taxon>
        <taxon>Pleuronectiformes</taxon>
        <taxon>Pleuronectoidei</taxon>
        <taxon>Pleuronectidae</taxon>
        <taxon>Pleuronectes</taxon>
    </lineage>
</organism>
<protein>
    <recommendedName>
        <fullName evidence="12">SUMO-activating enzyme subunit 2</fullName>
        <ecNumber evidence="12">2.3.2.-</ecNumber>
    </recommendedName>
</protein>
<dbReference type="EMBL" id="CADEAL010000784">
    <property type="protein sequence ID" value="CAB1425184.1"/>
    <property type="molecule type" value="Genomic_DNA"/>
</dbReference>
<evidence type="ECO:0000259" key="19">
    <source>
        <dbReference type="Pfam" id="PF00899"/>
    </source>
</evidence>
<dbReference type="GO" id="GO:0046872">
    <property type="term" value="F:metal ion binding"/>
    <property type="evidence" value="ECO:0007669"/>
    <property type="project" value="UniProtKB-KW"/>
</dbReference>
<feature type="compositionally biased region" description="Basic and acidic residues" evidence="18">
    <location>
        <begin position="216"/>
        <end position="234"/>
    </location>
</feature>
<feature type="region of interest" description="Disordered" evidence="18">
    <location>
        <begin position="204"/>
        <end position="234"/>
    </location>
</feature>
<evidence type="ECO:0000256" key="8">
    <source>
        <dbReference type="ARBA" id="ARBA00022833"/>
    </source>
</evidence>
<dbReference type="InterPro" id="IPR033127">
    <property type="entry name" value="UBQ-activ_enz_E1_Cys_AS"/>
</dbReference>
<feature type="binding site" evidence="15">
    <location>
        <position position="162"/>
    </location>
    <ligand>
        <name>Zn(2+)</name>
        <dbReference type="ChEBI" id="CHEBI:29105"/>
    </ligand>
</feature>
<feature type="binding site" evidence="14">
    <location>
        <position position="73"/>
    </location>
    <ligand>
        <name>ATP</name>
        <dbReference type="ChEBI" id="CHEBI:30616"/>
    </ligand>
</feature>
<comment type="subunit">
    <text evidence="11">Heterodimer of SAE1 and UBA2/SAE2. The heterodimer corresponds to the two domains that are encoded on a single polypeptide chain in ubiquitin-activating enzyme E1. Interacts with UBE2I.</text>
</comment>
<evidence type="ECO:0000256" key="13">
    <source>
        <dbReference type="PIRSR" id="PIRSR039133-1"/>
    </source>
</evidence>
<keyword evidence="4" id="KW-0808">Transferase</keyword>
<dbReference type="InterPro" id="IPR000594">
    <property type="entry name" value="ThiF_NAD_FAD-bd"/>
</dbReference>
<keyword evidence="10 12" id="KW-0539">Nucleus</keyword>
<name>A0A9N7U537_PLEPL</name>
<dbReference type="Pfam" id="PF16195">
    <property type="entry name" value="UBA2_C"/>
    <property type="match status" value="1"/>
</dbReference>
<proteinExistence type="inferred from homology"/>
<dbReference type="PIRSF" id="PIRSF039133">
    <property type="entry name" value="SUMO_E1B"/>
    <property type="match status" value="1"/>
</dbReference>
<feature type="domain" description="Ubiquitin/SUMO-activating enzyme ubiquitin-like" evidence="20">
    <location>
        <begin position="448"/>
        <end position="535"/>
    </location>
</feature>
<feature type="binding site" evidence="15">
    <location>
        <position position="440"/>
    </location>
    <ligand>
        <name>Zn(2+)</name>
        <dbReference type="ChEBI" id="CHEBI:29105"/>
    </ligand>
</feature>
<dbReference type="Gene3D" id="1.10.10.520">
    <property type="entry name" value="Ubiquitin activating enzymes (Uba3). Chain: B, domain 2"/>
    <property type="match status" value="1"/>
</dbReference>
<dbReference type="Gene3D" id="3.10.290.20">
    <property type="entry name" value="Ubiquitin-like 2 activating enzyme e1b. Chain: B, domain 3"/>
    <property type="match status" value="1"/>
</dbReference>
<evidence type="ECO:0000256" key="14">
    <source>
        <dbReference type="PIRSR" id="PIRSR039133-2"/>
    </source>
</evidence>
<feature type="cross-link" description="Glycyl lysine isopeptide (Lys-Gly) (interchain with G-Cter in SUMO)" evidence="16">
    <location>
        <position position="624"/>
    </location>
</feature>
<evidence type="ECO:0000256" key="1">
    <source>
        <dbReference type="ARBA" id="ARBA00004123"/>
    </source>
</evidence>
<evidence type="ECO:0000256" key="15">
    <source>
        <dbReference type="PIRSR" id="PIRSR039133-3"/>
    </source>
</evidence>
<gene>
    <name evidence="22" type="ORF">PLEPLA_LOCUS13114</name>
</gene>
<sequence length="638" mass="70889">MVQLVGSLRRELADSLATCKVLVVGAGGIGCELLKNLVLTGFKNIEVIDLDTIDVSNLNRQFLFQKKHVGKSKAQVAKESALQFCPSANIVAYHDSVMNADYNVEFFRKFILVMNALDNRAARNHVNRMCLAADIPLIESGTAGYLGQVTVIKKGMTECYECQPKPTQKTFPGCTIRNTPSEPIHCIVWAKFLFNQLFGEEDADKDVSPDTADPEAAWKPEETAARAKASEKDGDIKRVSTKQWASSIEYDPIKIFNKLFKDDIMYLLIMDKLWKKRKAPTPLNWQELEKRACPQEEIPVSGLKDQQVLSVWGNCQLFKHSVETLRSQLKGKEAGAQLVWDKDDPPAMDFVTSAANLRMHVFSMNTKSRFDVKSMAGNIIPAIATTNAIIAGLIVLEGLKILSGEIESCRTIFLNKCPNLRKKLLVPCILDPPSADCYVCASQPEVTVKLNVHKTMVLSLQDRILKERFGMVAPDVQIEDGKGTILISSEEGETETNNSKFLSDFGIRNGSRLQVDDFLQDYTLLVNVLHTEELERDVEFEVVGEAPDKAPPPQSSQKDDNNITNGSKDSAQPSTSSKAPADDSDDLMIVDSDEEEPVSSSSATTASGTKRKHPDAETGEMSTKRPADREEERRRRRQ</sequence>
<feature type="active site" description="Glycyl thioester intermediate" evidence="13 17">
    <location>
        <position position="174"/>
    </location>
</feature>
<dbReference type="SUPFAM" id="SSF69572">
    <property type="entry name" value="Activating enzymes of the ubiquitin-like proteins"/>
    <property type="match status" value="1"/>
</dbReference>
<dbReference type="GO" id="GO:0031510">
    <property type="term" value="C:SUMO activating enzyme complex"/>
    <property type="evidence" value="ECO:0007669"/>
    <property type="project" value="UniProtKB-UniRule"/>
</dbReference>
<feature type="domain" description="THIF-type NAD/FAD binding fold" evidence="19">
    <location>
        <begin position="10"/>
        <end position="408"/>
    </location>
</feature>
<comment type="caution">
    <text evidence="22">The sequence shown here is derived from an EMBL/GenBank/DDBJ whole genome shotgun (WGS) entry which is preliminary data.</text>
</comment>
<feature type="binding site" evidence="15">
    <location>
        <position position="437"/>
    </location>
    <ligand>
        <name>Zn(2+)</name>
        <dbReference type="ChEBI" id="CHEBI:29105"/>
    </ligand>
</feature>
<dbReference type="InterPro" id="IPR023318">
    <property type="entry name" value="Ub_act_enz_dom_a_sf"/>
</dbReference>
<comment type="pathway">
    <text evidence="2 12">Protein modification; protein sumoylation.</text>
</comment>
<feature type="binding site" evidence="14">
    <location>
        <position position="49"/>
    </location>
    <ligand>
        <name>ATP</name>
        <dbReference type="ChEBI" id="CHEBI:30616"/>
    </ligand>
</feature>
<dbReference type="GO" id="GO:0019948">
    <property type="term" value="F:SUMO activating enzyme activity"/>
    <property type="evidence" value="ECO:0007669"/>
    <property type="project" value="UniProtKB-UniRule"/>
</dbReference>
<evidence type="ECO:0000259" key="21">
    <source>
        <dbReference type="Pfam" id="PF16195"/>
    </source>
</evidence>
<dbReference type="InterPro" id="IPR032426">
    <property type="entry name" value="UBA2_C"/>
</dbReference>
<evidence type="ECO:0000259" key="20">
    <source>
        <dbReference type="Pfam" id="PF14732"/>
    </source>
</evidence>
<evidence type="ECO:0000256" key="3">
    <source>
        <dbReference type="ARBA" id="ARBA00005673"/>
    </source>
</evidence>
<dbReference type="GO" id="GO:0005737">
    <property type="term" value="C:cytoplasm"/>
    <property type="evidence" value="ECO:0007669"/>
    <property type="project" value="TreeGrafter"/>
</dbReference>
<keyword evidence="5 12" id="KW-0479">Metal-binding</keyword>
<feature type="cross-link" description="Glycyl lysine isopeptide (Lys-Gly) (interchain with G-Cter in SUMO1)" evidence="16">
    <location>
        <position position="165"/>
    </location>
</feature>
<feature type="compositionally biased region" description="Low complexity" evidence="18">
    <location>
        <begin position="598"/>
        <end position="607"/>
    </location>
</feature>
<dbReference type="InterPro" id="IPR035985">
    <property type="entry name" value="Ubiquitin-activating_enz"/>
</dbReference>
<feature type="binding site" evidence="14">
    <location>
        <begin position="57"/>
        <end position="60"/>
    </location>
    <ligand>
        <name>ATP</name>
        <dbReference type="ChEBI" id="CHEBI:30616"/>
    </ligand>
</feature>
<keyword evidence="8 12" id="KW-0862">Zinc</keyword>
<dbReference type="InterPro" id="IPR030661">
    <property type="entry name" value="Uba2"/>
</dbReference>
<dbReference type="GO" id="GO:0005524">
    <property type="term" value="F:ATP binding"/>
    <property type="evidence" value="ECO:0007669"/>
    <property type="project" value="UniProtKB-UniRule"/>
</dbReference>
<evidence type="ECO:0000256" key="4">
    <source>
        <dbReference type="ARBA" id="ARBA00022679"/>
    </source>
</evidence>
<keyword evidence="23" id="KW-1185">Reference proteome</keyword>
<evidence type="ECO:0000313" key="23">
    <source>
        <dbReference type="Proteomes" id="UP001153269"/>
    </source>
</evidence>
<evidence type="ECO:0000256" key="5">
    <source>
        <dbReference type="ARBA" id="ARBA00022723"/>
    </source>
</evidence>
<dbReference type="FunFam" id="3.50.50.80:FF:000002">
    <property type="entry name" value="SUMO-activating enzyme subunit 2"/>
    <property type="match status" value="1"/>
</dbReference>
<comment type="function">
    <text evidence="12">The heterodimer acts as an E1 ligase for SUMO1, SUMO2, SUMO3, and probably SUMO4. It mediates ATP-dependent activation of SUMO proteins followed by formation of a thioester bond between a SUMO protein and a conserved active site cysteine residue on UBA2/SAE2.</text>
</comment>
<evidence type="ECO:0000256" key="7">
    <source>
        <dbReference type="ARBA" id="ARBA00022786"/>
    </source>
</evidence>